<dbReference type="Proteomes" id="UP000501459">
    <property type="component" value="Segment"/>
</dbReference>
<keyword evidence="2" id="KW-1185">Reference proteome</keyword>
<name>A0A6M3SWN4_9CAUD</name>
<gene>
    <name evidence="1" type="primary">86</name>
    <name evidence="1" type="ORF">SEA_MARKPHEW_86</name>
</gene>
<reference evidence="2" key="1">
    <citation type="submission" date="2020-04" db="EMBL/GenBank/DDBJ databases">
        <authorList>
            <person name="Beauchamp P."/>
            <person name="Lattanzi R."/>
            <person name="Bidaburu M."/>
            <person name="Columbini C."/>
            <person name="Evard R."/>
            <person name="Fitzgerald S."/>
            <person name="Lopez A.J."/>
            <person name="Braley A."/>
            <person name="Ettinger A.-S.H."/>
            <person name="Anders K.R."/>
            <person name="Garlena R.A."/>
            <person name="Russell D.A."/>
            <person name="Pope W.H."/>
            <person name="Jacobs-Sera D."/>
            <person name="Hatfull G.F."/>
        </authorList>
    </citation>
    <scope>NUCLEOTIDE SEQUENCE [LARGE SCALE GENOMIC DNA]</scope>
</reference>
<accession>A0A6M3SWN4</accession>
<organism evidence="1 2">
    <name type="scientific">Mycobacterium phage MarkPhew</name>
    <dbReference type="NCBI Taxonomy" id="2725625"/>
    <lineage>
        <taxon>Viruses</taxon>
        <taxon>Duplodnaviria</taxon>
        <taxon>Heunggongvirae</taxon>
        <taxon>Uroviricota</taxon>
        <taxon>Caudoviricetes</taxon>
        <taxon>Weiservirinae</taxon>
        <taxon>Anayavirus</taxon>
        <taxon>Anayavirus markphew</taxon>
    </lineage>
</organism>
<dbReference type="KEGG" id="vg:60324950"/>
<dbReference type="RefSeq" id="YP_009953477.1">
    <property type="nucleotide sequence ID" value="NC_051622.1"/>
</dbReference>
<dbReference type="GeneID" id="60324950"/>
<dbReference type="EMBL" id="MT310859">
    <property type="protein sequence ID" value="QJD50386.1"/>
    <property type="molecule type" value="Genomic_DNA"/>
</dbReference>
<evidence type="ECO:0000313" key="2">
    <source>
        <dbReference type="Proteomes" id="UP000501459"/>
    </source>
</evidence>
<protein>
    <submittedName>
        <fullName evidence="1">Uncharacterized protein</fullName>
    </submittedName>
</protein>
<evidence type="ECO:0000313" key="1">
    <source>
        <dbReference type="EMBL" id="QJD50386.1"/>
    </source>
</evidence>
<proteinExistence type="predicted"/>
<sequence>MSDSFPAAEFVMARSAVAEPFHCDRCGFDKKAKAKATRTTPEGTVVICNLCYGIIKQTQKR</sequence>